<feature type="domain" description="Pyrroline-5-carboxylate reductase dimerisation" evidence="10">
    <location>
        <begin position="214"/>
        <end position="318"/>
    </location>
</feature>
<keyword evidence="3 5" id="KW-0560">Oxidoreductase</keyword>
<organism evidence="11 12">
    <name type="scientific">Compostimonas suwonensis</name>
    <dbReference type="NCBI Taxonomy" id="1048394"/>
    <lineage>
        <taxon>Bacteria</taxon>
        <taxon>Bacillati</taxon>
        <taxon>Actinomycetota</taxon>
        <taxon>Actinomycetes</taxon>
        <taxon>Micrococcales</taxon>
        <taxon>Microbacteriaceae</taxon>
        <taxon>Compostimonas</taxon>
    </lineage>
</organism>
<evidence type="ECO:0000256" key="4">
    <source>
        <dbReference type="ARBA" id="ARBA00058118"/>
    </source>
</evidence>
<feature type="binding site" evidence="7">
    <location>
        <position position="109"/>
    </location>
    <ligand>
        <name>NADPH</name>
        <dbReference type="ChEBI" id="CHEBI:57783"/>
    </ligand>
</feature>
<gene>
    <name evidence="5" type="primary">proC</name>
    <name evidence="11" type="ORF">CLV54_0065</name>
</gene>
<dbReference type="InterPro" id="IPR036291">
    <property type="entry name" value="NAD(P)-bd_dom_sf"/>
</dbReference>
<dbReference type="SUPFAM" id="SSF51735">
    <property type="entry name" value="NAD(P)-binding Rossmann-fold domains"/>
    <property type="match status" value="1"/>
</dbReference>
<dbReference type="InterPro" id="IPR053790">
    <property type="entry name" value="P5CR-like_CS"/>
</dbReference>
<comment type="function">
    <text evidence="4 5">Catalyzes the reduction of 1-pyrroline-5-carboxylate (PCA) to L-proline.</text>
</comment>
<comment type="subcellular location">
    <subcellularLocation>
        <location evidence="5">Cytoplasm</location>
    </subcellularLocation>
</comment>
<comment type="pathway">
    <text evidence="5 8">Amino-acid biosynthesis; L-proline biosynthesis; L-proline from L-glutamate 5-semialdehyde: step 1/1.</text>
</comment>
<evidence type="ECO:0000256" key="8">
    <source>
        <dbReference type="RuleBase" id="RU003903"/>
    </source>
</evidence>
<sequence>MGSRGGFPITAGLDRLSRARFAVGENRPPGPCARLGRANYDGQVTVELPSISILGAGSMGRAILSGLVRPGVIVSGGIRVTNRGAKKAAELSGLRGVTALSTEQDAGANLVAVAGARVVLVAVKPYMVPDLLDEIAGALMPGAIVVSVAAGVTVQTFESHLPESVRVIRSMPNTPAFVGKAVTGVSPGTRSDDDDLAVVTALFGTVGDVVVVPESQLDALSAISGSGPAYVFYLIEQLTAAAIDKGFTPEQARLLVNGTFLGASELLVSSGEEPAELRRKVTSPGGTTERAIAELEKAGLKQLFDTATSAALARSGEMAAGN</sequence>
<keyword evidence="2 5" id="KW-0521">NADP</keyword>
<feature type="binding site" evidence="7">
    <location>
        <begin position="54"/>
        <end position="59"/>
    </location>
    <ligand>
        <name>NADP(+)</name>
        <dbReference type="ChEBI" id="CHEBI:58349"/>
    </ligand>
</feature>
<accession>A0A2M9C3B8</accession>
<dbReference type="EC" id="1.5.1.2" evidence="5 6"/>
<dbReference type="GO" id="GO:0055129">
    <property type="term" value="P:L-proline biosynthetic process"/>
    <property type="evidence" value="ECO:0007669"/>
    <property type="project" value="UniProtKB-UniRule"/>
</dbReference>
<dbReference type="Proteomes" id="UP000230161">
    <property type="component" value="Unassembled WGS sequence"/>
</dbReference>
<dbReference type="HAMAP" id="MF_01925">
    <property type="entry name" value="P5C_reductase"/>
    <property type="match status" value="1"/>
</dbReference>
<proteinExistence type="inferred from homology"/>
<evidence type="ECO:0000256" key="5">
    <source>
        <dbReference type="HAMAP-Rule" id="MF_01925"/>
    </source>
</evidence>
<dbReference type="NCBIfam" id="TIGR00112">
    <property type="entry name" value="proC"/>
    <property type="match status" value="1"/>
</dbReference>
<keyword evidence="5" id="KW-0963">Cytoplasm</keyword>
<evidence type="ECO:0000256" key="6">
    <source>
        <dbReference type="NCBIfam" id="TIGR00112"/>
    </source>
</evidence>
<evidence type="ECO:0000259" key="10">
    <source>
        <dbReference type="Pfam" id="PF14748"/>
    </source>
</evidence>
<dbReference type="InterPro" id="IPR000304">
    <property type="entry name" value="Pyrroline-COOH_reductase"/>
</dbReference>
<evidence type="ECO:0000256" key="2">
    <source>
        <dbReference type="ARBA" id="ARBA00022857"/>
    </source>
</evidence>
<dbReference type="PIRSF" id="PIRSF000193">
    <property type="entry name" value="Pyrrol-5-carb_rd"/>
    <property type="match status" value="1"/>
</dbReference>
<dbReference type="SUPFAM" id="SSF48179">
    <property type="entry name" value="6-phosphogluconate dehydrogenase C-terminal domain-like"/>
    <property type="match status" value="1"/>
</dbReference>
<evidence type="ECO:0000313" key="12">
    <source>
        <dbReference type="Proteomes" id="UP000230161"/>
    </source>
</evidence>
<dbReference type="Gene3D" id="1.10.3730.10">
    <property type="entry name" value="ProC C-terminal domain-like"/>
    <property type="match status" value="1"/>
</dbReference>
<evidence type="ECO:0000256" key="3">
    <source>
        <dbReference type="ARBA" id="ARBA00023002"/>
    </source>
</evidence>
<reference evidence="11 12" key="1">
    <citation type="submission" date="2017-11" db="EMBL/GenBank/DDBJ databases">
        <title>Genomic Encyclopedia of Archaeal and Bacterial Type Strains, Phase II (KMG-II): From Individual Species to Whole Genera.</title>
        <authorList>
            <person name="Goeker M."/>
        </authorList>
    </citation>
    <scope>NUCLEOTIDE SEQUENCE [LARGE SCALE GENOMIC DNA]</scope>
    <source>
        <strain evidence="11 12">DSM 25625</strain>
    </source>
</reference>
<dbReference type="Gene3D" id="3.40.50.720">
    <property type="entry name" value="NAD(P)-binding Rossmann-like Domain"/>
    <property type="match status" value="1"/>
</dbReference>
<dbReference type="AlphaFoldDB" id="A0A2M9C3B8"/>
<comment type="caution">
    <text evidence="11">The sequence shown here is derived from an EMBL/GenBank/DDBJ whole genome shotgun (WGS) entry which is preliminary data.</text>
</comment>
<dbReference type="GO" id="GO:0005737">
    <property type="term" value="C:cytoplasm"/>
    <property type="evidence" value="ECO:0007669"/>
    <property type="project" value="UniProtKB-SubCell"/>
</dbReference>
<keyword evidence="5 8" id="KW-0028">Amino-acid biosynthesis</keyword>
<keyword evidence="12" id="KW-1185">Reference proteome</keyword>
<dbReference type="InterPro" id="IPR029036">
    <property type="entry name" value="P5CR_dimer"/>
</dbReference>
<dbReference type="PANTHER" id="PTHR11645:SF0">
    <property type="entry name" value="PYRROLINE-5-CARBOXYLATE REDUCTASE 3"/>
    <property type="match status" value="1"/>
</dbReference>
<evidence type="ECO:0000256" key="1">
    <source>
        <dbReference type="ARBA" id="ARBA00005525"/>
    </source>
</evidence>
<dbReference type="PANTHER" id="PTHR11645">
    <property type="entry name" value="PYRROLINE-5-CARBOXYLATE REDUCTASE"/>
    <property type="match status" value="1"/>
</dbReference>
<dbReference type="UniPathway" id="UPA00098">
    <property type="reaction ID" value="UER00361"/>
</dbReference>
<dbReference type="Pfam" id="PF14748">
    <property type="entry name" value="P5CR_dimer"/>
    <property type="match status" value="1"/>
</dbReference>
<protein>
    <recommendedName>
        <fullName evidence="5 6">Pyrroline-5-carboxylate reductase</fullName>
        <shortName evidence="5">P5C reductase</shortName>
        <shortName evidence="5">P5CR</shortName>
        <ecNumber evidence="5 6">1.5.1.2</ecNumber>
    </recommendedName>
    <alternativeName>
        <fullName evidence="5">PCA reductase</fullName>
    </alternativeName>
</protein>
<dbReference type="PROSITE" id="PS00521">
    <property type="entry name" value="P5CR"/>
    <property type="match status" value="1"/>
</dbReference>
<comment type="catalytic activity">
    <reaction evidence="5">
        <text>L-proline + NAD(+) = (S)-1-pyrroline-5-carboxylate + NADH + 2 H(+)</text>
        <dbReference type="Rhea" id="RHEA:14105"/>
        <dbReference type="ChEBI" id="CHEBI:15378"/>
        <dbReference type="ChEBI" id="CHEBI:17388"/>
        <dbReference type="ChEBI" id="CHEBI:57540"/>
        <dbReference type="ChEBI" id="CHEBI:57945"/>
        <dbReference type="ChEBI" id="CHEBI:60039"/>
        <dbReference type="EC" id="1.5.1.2"/>
    </reaction>
</comment>
<evidence type="ECO:0000256" key="7">
    <source>
        <dbReference type="PIRSR" id="PIRSR000193-1"/>
    </source>
</evidence>
<dbReference type="Pfam" id="PF03807">
    <property type="entry name" value="F420_oxidored"/>
    <property type="match status" value="1"/>
</dbReference>
<dbReference type="EMBL" id="PGFB01000001">
    <property type="protein sequence ID" value="PJJ65040.1"/>
    <property type="molecule type" value="Genomic_DNA"/>
</dbReference>
<dbReference type="InterPro" id="IPR028939">
    <property type="entry name" value="P5C_Rdtase_cat_N"/>
</dbReference>
<dbReference type="FunFam" id="1.10.3730.10:FF:000001">
    <property type="entry name" value="Pyrroline-5-carboxylate reductase"/>
    <property type="match status" value="1"/>
</dbReference>
<evidence type="ECO:0000313" key="11">
    <source>
        <dbReference type="EMBL" id="PJJ65040.1"/>
    </source>
</evidence>
<comment type="catalytic activity">
    <reaction evidence="5 8">
        <text>L-proline + NADP(+) = (S)-1-pyrroline-5-carboxylate + NADPH + 2 H(+)</text>
        <dbReference type="Rhea" id="RHEA:14109"/>
        <dbReference type="ChEBI" id="CHEBI:15378"/>
        <dbReference type="ChEBI" id="CHEBI:17388"/>
        <dbReference type="ChEBI" id="CHEBI:57783"/>
        <dbReference type="ChEBI" id="CHEBI:58349"/>
        <dbReference type="ChEBI" id="CHEBI:60039"/>
        <dbReference type="EC" id="1.5.1.2"/>
    </reaction>
</comment>
<comment type="similarity">
    <text evidence="1 5 8">Belongs to the pyrroline-5-carboxylate reductase family.</text>
</comment>
<name>A0A2M9C3B8_9MICO</name>
<keyword evidence="5 8" id="KW-0641">Proline biosynthesis</keyword>
<feature type="domain" description="Pyrroline-5-carboxylate reductase catalytic N-terminal" evidence="9">
    <location>
        <begin position="51"/>
        <end position="151"/>
    </location>
</feature>
<evidence type="ECO:0000259" key="9">
    <source>
        <dbReference type="Pfam" id="PF03807"/>
    </source>
</evidence>
<dbReference type="InterPro" id="IPR008927">
    <property type="entry name" value="6-PGluconate_DH-like_C_sf"/>
</dbReference>
<dbReference type="GO" id="GO:0004735">
    <property type="term" value="F:pyrroline-5-carboxylate reductase activity"/>
    <property type="evidence" value="ECO:0007669"/>
    <property type="project" value="UniProtKB-UniRule"/>
</dbReference>
<feature type="binding site" evidence="7">
    <location>
        <begin position="122"/>
        <end position="125"/>
    </location>
    <ligand>
        <name>NADP(+)</name>
        <dbReference type="ChEBI" id="CHEBI:58349"/>
    </ligand>
</feature>